<feature type="region of interest" description="Disordered" evidence="1">
    <location>
        <begin position="1306"/>
        <end position="1339"/>
    </location>
</feature>
<dbReference type="InParanoid" id="A0A1Y2G5L5"/>
<feature type="region of interest" description="Disordered" evidence="1">
    <location>
        <begin position="1402"/>
        <end position="1437"/>
    </location>
</feature>
<evidence type="ECO:0000313" key="2">
    <source>
        <dbReference type="EMBL" id="ORY95191.1"/>
    </source>
</evidence>
<evidence type="ECO:0000313" key="3">
    <source>
        <dbReference type="Proteomes" id="UP000193648"/>
    </source>
</evidence>
<name>A0A1Y2G5L5_9FUNG</name>
<reference evidence="2 3" key="1">
    <citation type="submission" date="2016-07" db="EMBL/GenBank/DDBJ databases">
        <title>Pervasive Adenine N6-methylation of Active Genes in Fungi.</title>
        <authorList>
            <consortium name="DOE Joint Genome Institute"/>
            <person name="Mondo S.J."/>
            <person name="Dannebaum R.O."/>
            <person name="Kuo R.C."/>
            <person name="Labutti K."/>
            <person name="Haridas S."/>
            <person name="Kuo A."/>
            <person name="Salamov A."/>
            <person name="Ahrendt S.R."/>
            <person name="Lipzen A."/>
            <person name="Sullivan W."/>
            <person name="Andreopoulos W.B."/>
            <person name="Clum A."/>
            <person name="Lindquist E."/>
            <person name="Daum C."/>
            <person name="Ramamoorthy G.K."/>
            <person name="Gryganskyi A."/>
            <person name="Culley D."/>
            <person name="Magnuson J.K."/>
            <person name="James T.Y."/>
            <person name="O'Malley M.A."/>
            <person name="Stajich J.E."/>
            <person name="Spatafora J.W."/>
            <person name="Visel A."/>
            <person name="Grigoriev I.V."/>
        </authorList>
    </citation>
    <scope>NUCLEOTIDE SEQUENCE [LARGE SCALE GENOMIC DNA]</scope>
    <source>
        <strain evidence="2 3">NRRL 3116</strain>
    </source>
</reference>
<dbReference type="Proteomes" id="UP000193648">
    <property type="component" value="Unassembled WGS sequence"/>
</dbReference>
<keyword evidence="3" id="KW-1185">Reference proteome</keyword>
<gene>
    <name evidence="2" type="ORF">BCR41DRAFT_402277</name>
</gene>
<sequence length="1437" mass="159817">MHTGAPGGGQCTNARACSTRRICEVFAPLPPAVQRSVYVSQRMTTTYSHHPEPAKYAYWRSRRGSVYKRTSMLNSTLNGVVGKSNEAFMDLSPWLKRIQTIQNSLSMHTGAPGGGQCTNARACSTRRICEVFAPLPPAVQRSVYVSQRMTTTYSHHPEPANGPKKRVCVSAYDYNNPLSMHTGAPGGGQCTNARACSTRRICEVFAPLPPAVQRSVYVSQRMTTTYSHHPEPAKYAYWRSRRGSVYKRTSMLNSTLNGVVGKSNEAFMDLSPWLKRIQTIQNSLSMHTGAPGGGQCTNARACSTRRICEVFAPLPPAVQRSVYVSQRMTTTYSHHPEPAKSVYVSQRMTTTYSHHPEPAKYAYWRSRRGSVYKRTSMLNSTLNGVVGKSNEAFMDLSPWLKRIQTIQNSLSMHTGAPGGGQCTNARACSTRRICEVFAPLPPAVQRSVYVSQRMTTTYSHHPEPANGPKKRVCVSAYDYNNPLSMHTGAPGGGQCTNARACSTRRICEVFAPLPPAVQRSVYVSQRMTTTYSHHPEPAKYAYWRSRRGSVYKRTSMLNSTLNGVVGKSNEAFMDLSPWLKRIQTIQNSLSMHTGAPGGGQCTNARACSTRRICEVFAPLPPAVQRSVYVSQRMTTTYSHHPEPAKSVYVSQRMTTTYSHHPEPAKYAYWRSRRGSVYKRTSMLNSTLNGVVGKSNEAFMDLSPWLKRIQTIQNSLSMHTGAPGGGQCTNARACSTRRICEVFAPLPPAVQRSVYVSQRMTTTYSHHPEPAKYAYWRSRRGSVYKRTSMLNSTLNGVVGKSNEAFMDLSPWLKRIQTIQNSLSMHTGAPGGGQCTNARACSTRRICEVFAPLPPAVQRSVYVSQRMTTTYSHHPEPAKSVYVSQRMTTTYSHHPEPAKYAYWRSRRGSVYKRTSMLNSTLNGVVGKSNEAFMDLSPWLKRIQTIQNSLSMHTGAPGGGQCTNARACSTRRICEVFAPLPPAVQRSVYVSQRMTTTYSHHPEPAKSVYVSQRMTTTYSHHPEPAKYAYWRSRRGSVYKRTSMLNSTLNGVVGKSNEAFMDLSPWLKRIQTIQNSLSMHTGAPGGGQCTNARACSTRRICEVFAPLPPAVQRSVYVSQRMTTTYSHHPEPAKYAYWRSRRGSVYKRTSMLNSTLNGVVGKSNEAFMDLSPWLKRIQTIQNSLSMHTGAPGGGQCTNARACSTRRICEVFAPLPPAVQRSVYVSQRMTTTYSHHPEPAKSVYVSQRMTTTYSHHPEPAKYAYWRSRRGSVYKRTSMLNSTLNGVVGKSNEAFMDLSPWLKRIQTIQNSLSMHTGAPGGVATRSARSTNSTSSTRSTALPNPSGVQHIIQAQRARRAVQCIKERTVGAEEELIQSQQQAVKSAAEGLYDGFYSSIDEYALLALLEQEGKDEKKSESEEEERKLGERKASKTVIPAEIGSRNA</sequence>
<comment type="caution">
    <text evidence="2">The sequence shown here is derived from an EMBL/GenBank/DDBJ whole genome shotgun (WGS) entry which is preliminary data.</text>
</comment>
<feature type="compositionally biased region" description="Low complexity" evidence="1">
    <location>
        <begin position="1316"/>
        <end position="1333"/>
    </location>
</feature>
<proteinExistence type="predicted"/>
<evidence type="ECO:0000256" key="1">
    <source>
        <dbReference type="SAM" id="MobiDB-lite"/>
    </source>
</evidence>
<organism evidence="2 3">
    <name type="scientific">Lobosporangium transversale</name>
    <dbReference type="NCBI Taxonomy" id="64571"/>
    <lineage>
        <taxon>Eukaryota</taxon>
        <taxon>Fungi</taxon>
        <taxon>Fungi incertae sedis</taxon>
        <taxon>Mucoromycota</taxon>
        <taxon>Mortierellomycotina</taxon>
        <taxon>Mortierellomycetes</taxon>
        <taxon>Mortierellales</taxon>
        <taxon>Mortierellaceae</taxon>
        <taxon>Lobosporangium</taxon>
    </lineage>
</organism>
<accession>A0A1Y2G5L5</accession>
<protein>
    <submittedName>
        <fullName evidence="2">Uncharacterized protein</fullName>
    </submittedName>
</protein>
<dbReference type="RefSeq" id="XP_021875391.1">
    <property type="nucleotide sequence ID" value="XM_022029292.1"/>
</dbReference>
<dbReference type="GeneID" id="33571135"/>
<feature type="compositionally biased region" description="Basic and acidic residues" evidence="1">
    <location>
        <begin position="1402"/>
        <end position="1423"/>
    </location>
</feature>
<dbReference type="EMBL" id="MCFF01000082">
    <property type="protein sequence ID" value="ORY95191.1"/>
    <property type="molecule type" value="Genomic_DNA"/>
</dbReference>